<feature type="binding site" evidence="18">
    <location>
        <position position="255"/>
    </location>
    <ligand>
        <name>Ca(2+)</name>
        <dbReference type="ChEBI" id="CHEBI:29108"/>
        <label>2</label>
    </ligand>
</feature>
<dbReference type="GO" id="GO:0046872">
    <property type="term" value="F:metal ion binding"/>
    <property type="evidence" value="ECO:0007669"/>
    <property type="project" value="UniProtKB-UniRule"/>
</dbReference>
<comment type="cofactor">
    <cofactor evidence="18 21">
        <name>heme b</name>
        <dbReference type="ChEBI" id="CHEBI:60344"/>
    </cofactor>
    <text evidence="18 21">Binds 1 heme b (iron(II)-protoporphyrin IX) group per subunit.</text>
</comment>
<dbReference type="GO" id="GO:0006979">
    <property type="term" value="P:response to oxidative stress"/>
    <property type="evidence" value="ECO:0007669"/>
    <property type="project" value="UniProtKB-UniRule"/>
</dbReference>
<evidence type="ECO:0000256" key="2">
    <source>
        <dbReference type="ARBA" id="ARBA00002322"/>
    </source>
</evidence>
<keyword evidence="5 21" id="KW-0964">Secreted</keyword>
<dbReference type="EC" id="1.11.1.7" evidence="4 21"/>
<evidence type="ECO:0000256" key="17">
    <source>
        <dbReference type="PIRSR" id="PIRSR600823-2"/>
    </source>
</evidence>
<evidence type="ECO:0000259" key="22">
    <source>
        <dbReference type="PROSITE" id="PS50873"/>
    </source>
</evidence>
<keyword evidence="9" id="KW-0732">Signal</keyword>
<dbReference type="SUPFAM" id="SSF48113">
    <property type="entry name" value="Heme-dependent peroxidases"/>
    <property type="match status" value="1"/>
</dbReference>
<name>A0A4Y1R236_PRUDU</name>
<evidence type="ECO:0000256" key="9">
    <source>
        <dbReference type="ARBA" id="ARBA00022729"/>
    </source>
</evidence>
<dbReference type="GO" id="GO:0005576">
    <property type="term" value="C:extracellular region"/>
    <property type="evidence" value="ECO:0007669"/>
    <property type="project" value="UniProtKB-SubCell"/>
</dbReference>
<reference evidence="23" key="1">
    <citation type="journal article" date="2019" name="Science">
        <title>Mutation of a bHLH transcription factor allowed almond domestication.</title>
        <authorList>
            <person name="Sanchez-Perez R."/>
            <person name="Pavan S."/>
            <person name="Mazzeo R."/>
            <person name="Moldovan C."/>
            <person name="Aiese Cigliano R."/>
            <person name="Del Cueto J."/>
            <person name="Ricciardi F."/>
            <person name="Lotti C."/>
            <person name="Ricciardi L."/>
            <person name="Dicenta F."/>
            <person name="Lopez-Marques R.L."/>
            <person name="Lindberg Moller B."/>
        </authorList>
    </citation>
    <scope>NUCLEOTIDE SEQUENCE</scope>
</reference>
<evidence type="ECO:0000256" key="14">
    <source>
        <dbReference type="ARBA" id="ARBA00023180"/>
    </source>
</evidence>
<gene>
    <name evidence="23" type="ORF">Prudu_007439</name>
</gene>
<dbReference type="GO" id="GO:0042744">
    <property type="term" value="P:hydrogen peroxide catabolic process"/>
    <property type="evidence" value="ECO:0007669"/>
    <property type="project" value="UniProtKB-KW"/>
</dbReference>
<comment type="similarity">
    <text evidence="3">Belongs to the peroxidase family. Ascorbate peroxidase subfamily.</text>
</comment>
<dbReference type="PRINTS" id="PR00458">
    <property type="entry name" value="PEROXIDASE"/>
</dbReference>
<dbReference type="CDD" id="cd00693">
    <property type="entry name" value="secretory_peroxidase"/>
    <property type="match status" value="1"/>
</dbReference>
<dbReference type="InterPro" id="IPR019794">
    <property type="entry name" value="Peroxidases_AS"/>
</dbReference>
<feature type="binding site" evidence="18">
    <location>
        <position position="86"/>
    </location>
    <ligand>
        <name>Ca(2+)</name>
        <dbReference type="ChEBI" id="CHEBI:29108"/>
        <label>1</label>
    </ligand>
</feature>
<evidence type="ECO:0000256" key="16">
    <source>
        <dbReference type="PIRSR" id="PIRSR600823-1"/>
    </source>
</evidence>
<keyword evidence="7 21" id="KW-0349">Heme</keyword>
<comment type="similarity">
    <text evidence="21">Belongs to the peroxidase family. Classical plant (class III) peroxidase subfamily.</text>
</comment>
<comment type="catalytic activity">
    <reaction evidence="1 21">
        <text>2 a phenolic donor + H2O2 = 2 a phenolic radical donor + 2 H2O</text>
        <dbReference type="Rhea" id="RHEA:56136"/>
        <dbReference type="ChEBI" id="CHEBI:15377"/>
        <dbReference type="ChEBI" id="CHEBI:16240"/>
        <dbReference type="ChEBI" id="CHEBI:139520"/>
        <dbReference type="ChEBI" id="CHEBI:139521"/>
        <dbReference type="EC" id="1.11.1.7"/>
    </reaction>
</comment>
<keyword evidence="6 21" id="KW-0575">Peroxidase</keyword>
<dbReference type="PROSITE" id="PS00435">
    <property type="entry name" value="PEROXIDASE_1"/>
    <property type="match status" value="1"/>
</dbReference>
<keyword evidence="13 20" id="KW-1015">Disulfide bond</keyword>
<dbReference type="InterPro" id="IPR010255">
    <property type="entry name" value="Haem_peroxidase_sf"/>
</dbReference>
<evidence type="ECO:0000256" key="20">
    <source>
        <dbReference type="PIRSR" id="PIRSR600823-5"/>
    </source>
</evidence>
<keyword evidence="14" id="KW-0325">Glycoprotein</keyword>
<keyword evidence="12 18" id="KW-0408">Iron</keyword>
<evidence type="ECO:0000256" key="10">
    <source>
        <dbReference type="ARBA" id="ARBA00022837"/>
    </source>
</evidence>
<feature type="binding site" evidence="18">
    <location>
        <position position="102"/>
    </location>
    <ligand>
        <name>Ca(2+)</name>
        <dbReference type="ChEBI" id="CHEBI:29108"/>
        <label>1</label>
    </ligand>
</feature>
<evidence type="ECO:0000256" key="1">
    <source>
        <dbReference type="ARBA" id="ARBA00000189"/>
    </source>
</evidence>
<dbReference type="PANTHER" id="PTHR31388:SF264">
    <property type="entry name" value="PEROXIDASE 59"/>
    <property type="match status" value="1"/>
</dbReference>
<feature type="disulfide bond" evidence="20">
    <location>
        <begin position="49"/>
        <end position="129"/>
    </location>
</feature>
<evidence type="ECO:0000256" key="19">
    <source>
        <dbReference type="PIRSR" id="PIRSR600823-4"/>
    </source>
</evidence>
<dbReference type="PANTHER" id="PTHR31388">
    <property type="entry name" value="PEROXIDASE 72-RELATED"/>
    <property type="match status" value="1"/>
</dbReference>
<feature type="binding site" description="axial binding residue" evidence="18">
    <location>
        <position position="207"/>
    </location>
    <ligand>
        <name>heme b</name>
        <dbReference type="ChEBI" id="CHEBI:60344"/>
    </ligand>
    <ligandPart>
        <name>Fe</name>
        <dbReference type="ChEBI" id="CHEBI:18248"/>
    </ligandPart>
</feature>
<sequence>MCLLRLAYCKREVFNMASNYSLLLLFLVFAGTFLETKGKLTPKFYSSKCPKALSIVQEEVVAAIKNETRIGASLLRLHFHDCFVNGCDASVLLDDTSSFVGEKTAAPNNNSIRGFEVVDHIKAKLEKACPGVVSCADLLALAARDSVVYLGGPSWKVRLGRRDSTTASRSAANTSIPPPTSNISSLISNFAAQNLSLRDLVALSGSHTIGLARCTSFRSRIYNESTIDAAFANSLQGSCPRSGNDDNLANLDQQTPTHFDNLYYKNLLKVKGLLHSDQELFNGTSSADKLVKIYANNTFAFFKHFAKAMINMGNIEPLTGSQGEIRTNCRKIELGLRTVVELMTEAIEDELEGRSQGKCLLIQGKYVHQFHQRMWLKGDVRRRSVRRLHASLVQHCYNGVALAIS</sequence>
<dbReference type="Gene3D" id="1.10.420.10">
    <property type="entry name" value="Peroxidase, domain 2"/>
    <property type="match status" value="1"/>
</dbReference>
<feature type="disulfide bond" evidence="20">
    <location>
        <begin position="214"/>
        <end position="239"/>
    </location>
</feature>
<evidence type="ECO:0000256" key="7">
    <source>
        <dbReference type="ARBA" id="ARBA00022617"/>
    </source>
</evidence>
<dbReference type="InterPro" id="IPR000823">
    <property type="entry name" value="Peroxidase_pln"/>
</dbReference>
<dbReference type="GO" id="GO:0020037">
    <property type="term" value="F:heme binding"/>
    <property type="evidence" value="ECO:0007669"/>
    <property type="project" value="UniProtKB-UniRule"/>
</dbReference>
<feature type="binding site" evidence="18">
    <location>
        <position position="81"/>
    </location>
    <ligand>
        <name>Ca(2+)</name>
        <dbReference type="ChEBI" id="CHEBI:29108"/>
        <label>1</label>
    </ligand>
</feature>
<evidence type="ECO:0000256" key="12">
    <source>
        <dbReference type="ARBA" id="ARBA00023004"/>
    </source>
</evidence>
<feature type="disulfide bond" evidence="20">
    <location>
        <begin position="135"/>
        <end position="329"/>
    </location>
</feature>
<organism evidence="23">
    <name type="scientific">Prunus dulcis</name>
    <name type="common">Almond</name>
    <name type="synonym">Amygdalus dulcis</name>
    <dbReference type="NCBI Taxonomy" id="3755"/>
    <lineage>
        <taxon>Eukaryota</taxon>
        <taxon>Viridiplantae</taxon>
        <taxon>Streptophyta</taxon>
        <taxon>Embryophyta</taxon>
        <taxon>Tracheophyta</taxon>
        <taxon>Spermatophyta</taxon>
        <taxon>Magnoliopsida</taxon>
        <taxon>eudicotyledons</taxon>
        <taxon>Gunneridae</taxon>
        <taxon>Pentapetalae</taxon>
        <taxon>rosids</taxon>
        <taxon>fabids</taxon>
        <taxon>Rosales</taxon>
        <taxon>Rosaceae</taxon>
        <taxon>Amygdaloideae</taxon>
        <taxon>Amygdaleae</taxon>
        <taxon>Prunus</taxon>
    </lineage>
</organism>
<feature type="binding site" evidence="17">
    <location>
        <position position="177"/>
    </location>
    <ligand>
        <name>substrate</name>
    </ligand>
</feature>
<dbReference type="PRINTS" id="PR00461">
    <property type="entry name" value="PLPEROXIDASE"/>
</dbReference>
<keyword evidence="15 21" id="KW-0376">Hydrogen peroxide</keyword>
<dbReference type="EMBL" id="AP019298">
    <property type="protein sequence ID" value="BBG98113.1"/>
    <property type="molecule type" value="Genomic_DNA"/>
</dbReference>
<feature type="binding site" evidence="18">
    <location>
        <position position="84"/>
    </location>
    <ligand>
        <name>Ca(2+)</name>
        <dbReference type="ChEBI" id="CHEBI:29108"/>
        <label>1</label>
    </ligand>
</feature>
<evidence type="ECO:0000256" key="21">
    <source>
        <dbReference type="RuleBase" id="RU362060"/>
    </source>
</evidence>
<evidence type="ECO:0000256" key="15">
    <source>
        <dbReference type="ARBA" id="ARBA00023324"/>
    </source>
</evidence>
<dbReference type="PROSITE" id="PS50873">
    <property type="entry name" value="PEROXIDASE_4"/>
    <property type="match status" value="1"/>
</dbReference>
<feature type="binding site" evidence="18">
    <location>
        <position position="90"/>
    </location>
    <ligand>
        <name>Ca(2+)</name>
        <dbReference type="ChEBI" id="CHEBI:29108"/>
        <label>1</label>
    </ligand>
</feature>
<proteinExistence type="inferred from homology"/>
<dbReference type="GO" id="GO:0140825">
    <property type="term" value="F:lactoperoxidase activity"/>
    <property type="evidence" value="ECO:0007669"/>
    <property type="project" value="UniProtKB-EC"/>
</dbReference>
<protein>
    <recommendedName>
        <fullName evidence="4 21">Peroxidase</fullName>
        <ecNumber evidence="4 21">1.11.1.7</ecNumber>
    </recommendedName>
</protein>
<feature type="binding site" evidence="18">
    <location>
        <position position="208"/>
    </location>
    <ligand>
        <name>Ca(2+)</name>
        <dbReference type="ChEBI" id="CHEBI:29108"/>
        <label>2</label>
    </ligand>
</feature>
<evidence type="ECO:0000256" key="13">
    <source>
        <dbReference type="ARBA" id="ARBA00023157"/>
    </source>
</evidence>
<evidence type="ECO:0000256" key="11">
    <source>
        <dbReference type="ARBA" id="ARBA00023002"/>
    </source>
</evidence>
<dbReference type="InterPro" id="IPR002016">
    <property type="entry name" value="Haem_peroxidase"/>
</dbReference>
<comment type="cofactor">
    <cofactor evidence="18 21">
        <name>Ca(2+)</name>
        <dbReference type="ChEBI" id="CHEBI:29108"/>
    </cofactor>
    <text evidence="18 21">Binds 2 calcium ions per subunit.</text>
</comment>
<feature type="binding site" evidence="18">
    <location>
        <position position="252"/>
    </location>
    <ligand>
        <name>Ca(2+)</name>
        <dbReference type="ChEBI" id="CHEBI:29108"/>
        <label>2</label>
    </ligand>
</feature>
<keyword evidence="11 21" id="KW-0560">Oxidoreductase</keyword>
<feature type="binding site" evidence="18">
    <location>
        <position position="88"/>
    </location>
    <ligand>
        <name>Ca(2+)</name>
        <dbReference type="ChEBI" id="CHEBI:29108"/>
        <label>1</label>
    </ligand>
</feature>
<evidence type="ECO:0000256" key="18">
    <source>
        <dbReference type="PIRSR" id="PIRSR600823-3"/>
    </source>
</evidence>
<feature type="site" description="Transition state stabilizer" evidence="19">
    <location>
        <position position="76"/>
    </location>
</feature>
<dbReference type="FunFam" id="1.10.520.10:FF:000001">
    <property type="entry name" value="Peroxidase"/>
    <property type="match status" value="1"/>
</dbReference>
<feature type="active site" description="Proton acceptor" evidence="16">
    <location>
        <position position="80"/>
    </location>
</feature>
<evidence type="ECO:0000256" key="5">
    <source>
        <dbReference type="ARBA" id="ARBA00022525"/>
    </source>
</evidence>
<accession>A0A4Y1R236</accession>
<comment type="subcellular location">
    <subcellularLocation>
        <location evidence="21">Secreted</location>
    </subcellularLocation>
</comment>
<keyword evidence="8 18" id="KW-0479">Metal-binding</keyword>
<dbReference type="InterPro" id="IPR019793">
    <property type="entry name" value="Peroxidases_heam-ligand_BS"/>
</dbReference>
<feature type="binding site" evidence="18">
    <location>
        <position position="260"/>
    </location>
    <ligand>
        <name>Ca(2+)</name>
        <dbReference type="ChEBI" id="CHEBI:29108"/>
        <label>2</label>
    </ligand>
</feature>
<evidence type="ECO:0000313" key="23">
    <source>
        <dbReference type="EMBL" id="BBG98113.1"/>
    </source>
</evidence>
<dbReference type="InterPro" id="IPR033905">
    <property type="entry name" value="Secretory_peroxidase"/>
</dbReference>
<dbReference type="PROSITE" id="PS00436">
    <property type="entry name" value="PEROXIDASE_2"/>
    <property type="match status" value="1"/>
</dbReference>
<feature type="domain" description="Plant heme peroxidase family profile" evidence="22">
    <location>
        <begin position="39"/>
        <end position="333"/>
    </location>
</feature>
<comment type="function">
    <text evidence="2">Removal of H(2)O(2), oxidation of toxic reductants, biosynthesis and degradation of lignin, suberization, auxin catabolism, response to environmental stresses such as wounding, pathogen attack and oxidative stress. These functions might be dependent on each isozyme/isoform in each plant tissue.</text>
</comment>
<dbReference type="AlphaFoldDB" id="A0A4Y1R236"/>
<evidence type="ECO:0000256" key="4">
    <source>
        <dbReference type="ARBA" id="ARBA00012313"/>
    </source>
</evidence>
<evidence type="ECO:0000256" key="6">
    <source>
        <dbReference type="ARBA" id="ARBA00022559"/>
    </source>
</evidence>
<dbReference type="Gene3D" id="1.10.520.10">
    <property type="match status" value="1"/>
</dbReference>
<dbReference type="FunFam" id="1.10.420.10:FF:000001">
    <property type="entry name" value="Peroxidase"/>
    <property type="match status" value="1"/>
</dbReference>
<dbReference type="Pfam" id="PF00141">
    <property type="entry name" value="peroxidase"/>
    <property type="match status" value="1"/>
</dbReference>
<evidence type="ECO:0000256" key="3">
    <source>
        <dbReference type="ARBA" id="ARBA00006873"/>
    </source>
</evidence>
<evidence type="ECO:0000256" key="8">
    <source>
        <dbReference type="ARBA" id="ARBA00022723"/>
    </source>
</evidence>
<keyword evidence="10 18" id="KW-0106">Calcium</keyword>
<feature type="disulfide bond" evidence="20">
    <location>
        <begin position="82"/>
        <end position="87"/>
    </location>
</feature>